<evidence type="ECO:0000313" key="7">
    <source>
        <dbReference type="Proteomes" id="UP000740605"/>
    </source>
</evidence>
<dbReference type="Proteomes" id="UP000740605">
    <property type="component" value="Unassembled WGS sequence"/>
</dbReference>
<evidence type="ECO:0000256" key="1">
    <source>
        <dbReference type="SAM" id="MobiDB-lite"/>
    </source>
</evidence>
<accession>A0ABS5XRR6</accession>
<dbReference type="Pfam" id="PF20990">
    <property type="entry name" value="DUF2207_C"/>
    <property type="match status" value="1"/>
</dbReference>
<feature type="domain" description="DUF2207" evidence="4">
    <location>
        <begin position="59"/>
        <end position="202"/>
    </location>
</feature>
<keyword evidence="7" id="KW-1185">Reference proteome</keyword>
<evidence type="ECO:0000256" key="2">
    <source>
        <dbReference type="SAM" id="Phobius"/>
    </source>
</evidence>
<dbReference type="RefSeq" id="WP_215485895.1">
    <property type="nucleotide sequence ID" value="NZ_BAAAPJ010000001.1"/>
</dbReference>
<dbReference type="EMBL" id="JAFLHG010000001">
    <property type="protein sequence ID" value="MBT8796642.1"/>
    <property type="molecule type" value="Genomic_DNA"/>
</dbReference>
<feature type="transmembrane region" description="Helical" evidence="2">
    <location>
        <begin position="449"/>
        <end position="471"/>
    </location>
</feature>
<feature type="chain" id="PRO_5047487843" evidence="3">
    <location>
        <begin position="34"/>
        <end position="612"/>
    </location>
</feature>
<feature type="compositionally biased region" description="Gly residues" evidence="1">
    <location>
        <begin position="593"/>
        <end position="612"/>
    </location>
</feature>
<sequence>MRRNRVLAAVLTTVAATAASLAIVLIGPTAARAQTPTEAALAVPSGVDDFVFDSFDADYTLTRAEDGGSRLRVVETIVAVFPETDQNHGIRRLVPDTYNSQPVRPHLVSVTDETGAPRESEVEEDGGVFSIVSRADSYVHGRQTYVLTYTLENVTWNFPDTGLEFYWDVNGVDWEQPFSAVTARLHLASDLASQLTGRLSCYQGAQGSADACASITSDPGPDGGVVITASAGSLAPQQTLTMAVGFAPGTFTVFDSSYLGSPLGWLQAVAGLGVLGGAGLALRARRRGLADDPGRPTIIAEYTPPSGVDALESAVLLGKRDKAIPAEILEQAVAGSIRIIEGERGWTGKAKLTAELVDPSRADADGSLLLGALFPAGQAGETYQFGRQDSRFASKAQKILTAADKDLTARGLRRAVPTGTRAWPIVATLVAGALVFVFGMVALGSGVQAVVPTVVMVAAGLLVVLALCLVVRRPLSAQGAEVRDHLKGLEEFIAWAEADRIRMLQSPAGAERVPVDVSDPRQKLALYEKLLPYAVVFGQEKEWSSQLAVLYTAVGAAGPYWYYGTGAFDASGFSSSIGSLSAAAASSSSTSGGSSGGGSAGGGGGGGGGGGV</sequence>
<keyword evidence="2" id="KW-0472">Membrane</keyword>
<comment type="caution">
    <text evidence="6">The sequence shown here is derived from an EMBL/GenBank/DDBJ whole genome shotgun (WGS) entry which is preliminary data.</text>
</comment>
<organism evidence="6 7">
    <name type="scientific">Microbacterium flavum</name>
    <dbReference type="NCBI Taxonomy" id="415216"/>
    <lineage>
        <taxon>Bacteria</taxon>
        <taxon>Bacillati</taxon>
        <taxon>Actinomycetota</taxon>
        <taxon>Actinomycetes</taxon>
        <taxon>Micrococcales</taxon>
        <taxon>Microbacteriaceae</taxon>
        <taxon>Microbacterium</taxon>
    </lineage>
</organism>
<protein>
    <submittedName>
        <fullName evidence="6">DUF2207 domain-containing protein</fullName>
    </submittedName>
</protein>
<dbReference type="Pfam" id="PF09972">
    <property type="entry name" value="DUF2207"/>
    <property type="match status" value="1"/>
</dbReference>
<keyword evidence="3" id="KW-0732">Signal</keyword>
<keyword evidence="2" id="KW-0812">Transmembrane</keyword>
<feature type="signal peptide" evidence="3">
    <location>
        <begin position="1"/>
        <end position="33"/>
    </location>
</feature>
<dbReference type="InterPro" id="IPR018702">
    <property type="entry name" value="DUF2207"/>
</dbReference>
<name>A0ABS5XRR6_9MICO</name>
<feature type="region of interest" description="Disordered" evidence="1">
    <location>
        <begin position="588"/>
        <end position="612"/>
    </location>
</feature>
<proteinExistence type="predicted"/>
<feature type="transmembrane region" description="Helical" evidence="2">
    <location>
        <begin position="422"/>
        <end position="443"/>
    </location>
</feature>
<evidence type="ECO:0000256" key="3">
    <source>
        <dbReference type="SAM" id="SignalP"/>
    </source>
</evidence>
<evidence type="ECO:0000313" key="6">
    <source>
        <dbReference type="EMBL" id="MBT8796642.1"/>
    </source>
</evidence>
<gene>
    <name evidence="6" type="ORF">J0P97_00940</name>
</gene>
<feature type="domain" description="Predicted membrane protein YciQ-like C-terminal" evidence="5">
    <location>
        <begin position="301"/>
        <end position="547"/>
    </location>
</feature>
<feature type="transmembrane region" description="Helical" evidence="2">
    <location>
        <begin position="263"/>
        <end position="282"/>
    </location>
</feature>
<reference evidence="6 7" key="1">
    <citation type="submission" date="2021-03" db="EMBL/GenBank/DDBJ databases">
        <title>Microbacterium pauli sp. nov., isolated from microfiltered milk.</title>
        <authorList>
            <person name="Bellassi P."/>
            <person name="Fontana A."/>
            <person name="Callegari M.L."/>
            <person name="Lorenzo M."/>
            <person name="Cappa F."/>
        </authorList>
    </citation>
    <scope>NUCLEOTIDE SEQUENCE [LARGE SCALE GENOMIC DNA]</scope>
    <source>
        <strain evidence="6 7">DSM 18909</strain>
    </source>
</reference>
<evidence type="ECO:0000259" key="5">
    <source>
        <dbReference type="Pfam" id="PF20990"/>
    </source>
</evidence>
<evidence type="ECO:0000259" key="4">
    <source>
        <dbReference type="Pfam" id="PF09972"/>
    </source>
</evidence>
<keyword evidence="2" id="KW-1133">Transmembrane helix</keyword>
<dbReference type="InterPro" id="IPR048389">
    <property type="entry name" value="YciQ-like_C"/>
</dbReference>